<dbReference type="Proteomes" id="UP000324760">
    <property type="component" value="Chromosome"/>
</dbReference>
<evidence type="ECO:0000256" key="2">
    <source>
        <dbReference type="ARBA" id="ARBA00023224"/>
    </source>
</evidence>
<name>A0A5P1R992_9GAMM</name>
<keyword evidence="5" id="KW-1133">Transmembrane helix</keyword>
<dbReference type="PROSITE" id="PS50885">
    <property type="entry name" value="HAMP"/>
    <property type="match status" value="1"/>
</dbReference>
<comment type="subcellular location">
    <subcellularLocation>
        <location evidence="1">Membrane</location>
    </subcellularLocation>
</comment>
<accession>A0A5P1R992</accession>
<dbReference type="InterPro" id="IPR010910">
    <property type="entry name" value="Nitrate/nitrite_sensing_bac"/>
</dbReference>
<dbReference type="GO" id="GO:0007165">
    <property type="term" value="P:signal transduction"/>
    <property type="evidence" value="ECO:0007669"/>
    <property type="project" value="UniProtKB-KW"/>
</dbReference>
<evidence type="ECO:0000256" key="4">
    <source>
        <dbReference type="PROSITE-ProRule" id="PRU00284"/>
    </source>
</evidence>
<organism evidence="9 10">
    <name type="scientific">Neptunomonas concharum</name>
    <dbReference type="NCBI Taxonomy" id="1031538"/>
    <lineage>
        <taxon>Bacteria</taxon>
        <taxon>Pseudomonadati</taxon>
        <taxon>Pseudomonadota</taxon>
        <taxon>Gammaproteobacteria</taxon>
        <taxon>Oceanospirillales</taxon>
        <taxon>Oceanospirillaceae</taxon>
        <taxon>Neptunomonas</taxon>
    </lineage>
</organism>
<feature type="domain" description="HAMP" evidence="7">
    <location>
        <begin position="329"/>
        <end position="382"/>
    </location>
</feature>
<evidence type="ECO:0000313" key="10">
    <source>
        <dbReference type="Proteomes" id="UP000324760"/>
    </source>
</evidence>
<dbReference type="PANTHER" id="PTHR32089:SF112">
    <property type="entry name" value="LYSOZYME-LIKE PROTEIN-RELATED"/>
    <property type="match status" value="1"/>
</dbReference>
<dbReference type="GO" id="GO:0004888">
    <property type="term" value="F:transmembrane signaling receptor activity"/>
    <property type="evidence" value="ECO:0007669"/>
    <property type="project" value="InterPro"/>
</dbReference>
<feature type="transmembrane region" description="Helical" evidence="5">
    <location>
        <begin position="306"/>
        <end position="332"/>
    </location>
</feature>
<dbReference type="PANTHER" id="PTHR32089">
    <property type="entry name" value="METHYL-ACCEPTING CHEMOTAXIS PROTEIN MCPB"/>
    <property type="match status" value="1"/>
</dbReference>
<keyword evidence="5" id="KW-0812">Transmembrane</keyword>
<evidence type="ECO:0000259" key="7">
    <source>
        <dbReference type="PROSITE" id="PS50885"/>
    </source>
</evidence>
<dbReference type="InterPro" id="IPR004090">
    <property type="entry name" value="Chemotax_Me-accpt_rcpt"/>
</dbReference>
<dbReference type="GO" id="GO:0016020">
    <property type="term" value="C:membrane"/>
    <property type="evidence" value="ECO:0007669"/>
    <property type="project" value="UniProtKB-SubCell"/>
</dbReference>
<dbReference type="RefSeq" id="WP_138988599.1">
    <property type="nucleotide sequence ID" value="NZ_CP043869.1"/>
</dbReference>
<dbReference type="Pfam" id="PF00015">
    <property type="entry name" value="MCPsignal"/>
    <property type="match status" value="1"/>
</dbReference>
<dbReference type="PROSITE" id="PS50111">
    <property type="entry name" value="CHEMOTAXIS_TRANSDUC_2"/>
    <property type="match status" value="1"/>
</dbReference>
<dbReference type="KEGG" id="ncu:F0U83_05585"/>
<feature type="domain" description="NIT" evidence="8">
    <location>
        <begin position="50"/>
        <end position="298"/>
    </location>
</feature>
<dbReference type="AlphaFoldDB" id="A0A5P1R992"/>
<dbReference type="SMART" id="SM00283">
    <property type="entry name" value="MA"/>
    <property type="match status" value="1"/>
</dbReference>
<comment type="similarity">
    <text evidence="3">Belongs to the methyl-accepting chemotaxis (MCP) protein family.</text>
</comment>
<dbReference type="FunFam" id="1.10.287.950:FF:000001">
    <property type="entry name" value="Methyl-accepting chemotaxis sensory transducer"/>
    <property type="match status" value="1"/>
</dbReference>
<reference evidence="9 10" key="1">
    <citation type="journal article" date="2019" name="Biochem. Eng. J.">
        <title>Metabolic engineering of the marine bacteria Neptunomonas concharum for the production of acetoin and meso-2,3-butanediol from acetate.</title>
        <authorList>
            <person name="Li W."/>
            <person name="Pu N."/>
            <person name="Liu C.-X."/>
            <person name="Yuan Q.-P."/>
            <person name="Li Z.-J."/>
        </authorList>
    </citation>
    <scope>NUCLEOTIDE SEQUENCE [LARGE SCALE GENOMIC DNA]</scope>
    <source>
        <strain evidence="9 10">JCM17730</strain>
    </source>
</reference>
<keyword evidence="10" id="KW-1185">Reference proteome</keyword>
<dbReference type="CDD" id="cd11386">
    <property type="entry name" value="MCP_signal"/>
    <property type="match status" value="1"/>
</dbReference>
<dbReference type="SMART" id="SM00304">
    <property type="entry name" value="HAMP"/>
    <property type="match status" value="1"/>
</dbReference>
<evidence type="ECO:0000259" key="6">
    <source>
        <dbReference type="PROSITE" id="PS50111"/>
    </source>
</evidence>
<dbReference type="PROSITE" id="PS50906">
    <property type="entry name" value="NIT"/>
    <property type="match status" value="1"/>
</dbReference>
<sequence length="659" mass="72510">MKNLPFKYKLLALISLPVLISAFLLVSQVYQSYWVSYQSERLASYVELVTVNSALVHELQKERGATAGFLGSKGAKFVDVLSAQRAKTDNARKTWDSFLKTLVIESDELKSLVQEAGVQVSSIQTVRSRVDKLDIPLGDALTYYTRLNKTLLSTGFVTANTSQDMMLSRASLAYYHYLQAKERAGIERAVLSNTFANDQFLPGLFARFVALITEQNTYIQTFRELSSDSHVKLLTELESSNEVKEVMRLRKIATDKYSTGVFGVESVHWFDAATKRINTLKKLEDRLARDLIDRAEATRSRATMEFWFYASVLLVSLLVVFWITVSIVKGLLRQVTALSNTMDKVCNDHDLTARVEVYCHDEIGSVSEGFNKTLDNFSGAIRQLSNTCVELVSIADETDKVVNDSVCKIQVQREKTTQVATAVEELSAAVHEVASNTATSADQAVQANHVASDGHAIVQSSVKSVNQLAQDVKSLSELIHKLHSSSINISNVVEVISSVSDQTGLLALNAAIEAARAGEQGRGFAVVADEVRTLAQRTQQSTTEIATIIQELQAEVEEAFQLVEVNHQKMLDTVTSTHSVEDSLEAIVVAVSGITDMSNQIATASEEQAAVIQDVSMNLTDIDTGSIDVTHAAEQISVSAQRLAEMTHQLKTLVSHFKI</sequence>
<evidence type="ECO:0000256" key="1">
    <source>
        <dbReference type="ARBA" id="ARBA00004370"/>
    </source>
</evidence>
<dbReference type="InterPro" id="IPR013587">
    <property type="entry name" value="Nitrate/nitrite_sensing"/>
</dbReference>
<evidence type="ECO:0000313" key="9">
    <source>
        <dbReference type="EMBL" id="QEQ96219.1"/>
    </source>
</evidence>
<dbReference type="GO" id="GO:0006935">
    <property type="term" value="P:chemotaxis"/>
    <property type="evidence" value="ECO:0007669"/>
    <property type="project" value="InterPro"/>
</dbReference>
<keyword evidence="2 4" id="KW-0807">Transducer</keyword>
<dbReference type="InterPro" id="IPR004089">
    <property type="entry name" value="MCPsignal_dom"/>
</dbReference>
<evidence type="ECO:0000256" key="5">
    <source>
        <dbReference type="SAM" id="Phobius"/>
    </source>
</evidence>
<keyword evidence="5" id="KW-0472">Membrane</keyword>
<evidence type="ECO:0000259" key="8">
    <source>
        <dbReference type="PROSITE" id="PS50906"/>
    </source>
</evidence>
<protein>
    <submittedName>
        <fullName evidence="9">Methyl-accepting chemotaxis protein</fullName>
    </submittedName>
</protein>
<dbReference type="Pfam" id="PF08376">
    <property type="entry name" value="NIT"/>
    <property type="match status" value="1"/>
</dbReference>
<dbReference type="Gene3D" id="1.10.287.950">
    <property type="entry name" value="Methyl-accepting chemotaxis protein"/>
    <property type="match status" value="1"/>
</dbReference>
<dbReference type="CDD" id="cd06225">
    <property type="entry name" value="HAMP"/>
    <property type="match status" value="1"/>
</dbReference>
<dbReference type="OrthoDB" id="2489132at2"/>
<dbReference type="EMBL" id="CP043869">
    <property type="protein sequence ID" value="QEQ96219.1"/>
    <property type="molecule type" value="Genomic_DNA"/>
</dbReference>
<dbReference type="SUPFAM" id="SSF58104">
    <property type="entry name" value="Methyl-accepting chemotaxis protein (MCP) signaling domain"/>
    <property type="match status" value="1"/>
</dbReference>
<evidence type="ECO:0000256" key="3">
    <source>
        <dbReference type="ARBA" id="ARBA00029447"/>
    </source>
</evidence>
<dbReference type="PRINTS" id="PR00260">
    <property type="entry name" value="CHEMTRNSDUCR"/>
</dbReference>
<proteinExistence type="inferred from homology"/>
<gene>
    <name evidence="9" type="ORF">F0U83_05585</name>
</gene>
<dbReference type="InterPro" id="IPR003660">
    <property type="entry name" value="HAMP_dom"/>
</dbReference>
<feature type="domain" description="Methyl-accepting transducer" evidence="6">
    <location>
        <begin position="387"/>
        <end position="623"/>
    </location>
</feature>